<dbReference type="InterPro" id="IPR050131">
    <property type="entry name" value="Peptidase_S8_subtilisin-like"/>
</dbReference>
<keyword evidence="3 6" id="KW-0378">Hydrolase</keyword>
<reference evidence="9" key="1">
    <citation type="journal article" date="2020" name="mSystems">
        <title>Genome- and Community-Level Interaction Insights into Carbon Utilization and Element Cycling Functions of Hydrothermarchaeota in Hydrothermal Sediment.</title>
        <authorList>
            <person name="Zhou Z."/>
            <person name="Liu Y."/>
            <person name="Xu W."/>
            <person name="Pan J."/>
            <person name="Luo Z.H."/>
            <person name="Li M."/>
        </authorList>
    </citation>
    <scope>NUCLEOTIDE SEQUENCE</scope>
    <source>
        <strain evidence="9">HyVt-388</strain>
    </source>
</reference>
<dbReference type="PROSITE" id="PS51892">
    <property type="entry name" value="SUBTILASE"/>
    <property type="match status" value="1"/>
</dbReference>
<evidence type="ECO:0000259" key="7">
    <source>
        <dbReference type="Pfam" id="PF00082"/>
    </source>
</evidence>
<dbReference type="PANTHER" id="PTHR43806">
    <property type="entry name" value="PEPTIDASE S8"/>
    <property type="match status" value="1"/>
</dbReference>
<dbReference type="SUPFAM" id="SSF75011">
    <property type="entry name" value="3-carboxy-cis,cis-mucoante lactonizing enzyme"/>
    <property type="match status" value="1"/>
</dbReference>
<dbReference type="PRINTS" id="PR00723">
    <property type="entry name" value="SUBTILISIN"/>
</dbReference>
<feature type="active site" description="Charge relay system" evidence="5 6">
    <location>
        <position position="861"/>
    </location>
</feature>
<sequence>MLKYNFLLLLFITIIVTSLDMGLYGLDAHLDPTDGEFQRHSLEELPPSIRPFSFDTKNPSTKGDSLKCTLVGGWFRGPSHTLKVVDSLAYIGDGRYFKIINVKNPSSPELLGTITTASFVWNVYVSGNYAYIANDGDGLMIIDVSDPQNPFEAAFFHTSTPTYYSTVTCVHVSGNYAYLANGWDGLRILDVSDPENPWQVGICNTPGFAEGVYVSGNYAYVADWWNGLRIINVSNPANPSEVGYYDTESYANRVCVSGSYAYVADYNDGIRIIDVSNPAGPWEIGYYDTGQEAYDVFVKNNYAYVADRRDGLRIINVSNPANPSEVGYYDTNDYAVAVHVTDNYAYVADYSDGLRIINVSNPANPSEVGYYDTGGLSIDVCVSDNYLYVAAFTDGLRIIDVSDPAHPVEIGHLDTGNETNGVFVSGNYAYLADDWGGLRIINVSDPASPWETGIYNAGWLANDVYVSDIYAYVAEGFGNIGGLRIIDISNPANPWEVGYCATSEAYGVYVAGNYAYVADYWKGLRIIDISNPTSPFEVGQYDTDGYAKDVYIKGNYAYVADGSCGLRNIDVSDPANPFEVGFYMPPLSTPKGIYISGDYAYIANWSEGLRVVEISNPAIPIETGYYDTGDYAEGICVSDGYVYVADYNDGVYIIRYDTSGIADISTTPNGLIFDYSTKKSEGLSCPSEYQIANSRIDEQLLDRIRKSPKQELIPILIKMSEQLNSDVLSVRATGLAKQERREWVSAQLKSLAQQTQKALLLYLESEKQRGNAKDVRSLWIVNAVSVKATKDVINRLSVMPGVSQISYDGNYFHILGKPGSYSGKRPADPDRAIVWGVQKIRADQVWPLGYTGDGIIIGNIDTGVNYNHTDLADHMWNGGALYPHHGWDFVNKDNDPMDDNGHGTHTAGTVAGDGTSGTQTGVAPDAQIMALKVLNASGSGNFSDMADAIQFAIIHGADAISMSIGAEDPSNSTKDYCRNMCNNAFAADLPMAVAAGNGISGSPGSHYNVPHDISTPGDVPAPWYGSAGHSAVLTVGATNSSNVVANFSSYGPTEWNTETYHDYSYPPGLMKPDVSAPGVNVISLMHNDNSGYTIGWDGTSMATPHLAGTIALMLEKNPLLTCKEIDSIISNFGVVDLGNPGRDSLYGAGRIDAYDAVVATPATSARKGTFYTLNAPSATLHLSVSSITWSASWIKDVSPTAAAIGIGDSTAIDVYVDSVGIPAPGTYWDTLWIYSNDPDENPYPEPICLITGIVGIEEEKKTMQLPATNHMCLIGPNPFKSATKISYTVAKASNVKVEVYNVLGQQIKTLVNKKLTPGYYETIWYSKDDRGRRVPAGVYFMQLTVNDENLTKKLILTR</sequence>
<dbReference type="Pfam" id="PF08309">
    <property type="entry name" value="LVIVD"/>
    <property type="match status" value="14"/>
</dbReference>
<evidence type="ECO:0000259" key="8">
    <source>
        <dbReference type="Pfam" id="PF18962"/>
    </source>
</evidence>
<dbReference type="InterPro" id="IPR036852">
    <property type="entry name" value="Peptidase_S8/S53_dom_sf"/>
</dbReference>
<feature type="active site" description="Charge relay system" evidence="5 6">
    <location>
        <position position="1100"/>
    </location>
</feature>
<protein>
    <submittedName>
        <fullName evidence="9">T9SS type A sorting domain-containing protein</fullName>
    </submittedName>
</protein>
<accession>A0A9C9ELN7</accession>
<dbReference type="Gene3D" id="2.130.10.10">
    <property type="entry name" value="YVTN repeat-like/Quinoprotein amine dehydrogenase"/>
    <property type="match status" value="1"/>
</dbReference>
<dbReference type="GO" id="GO:0004252">
    <property type="term" value="F:serine-type endopeptidase activity"/>
    <property type="evidence" value="ECO:0007669"/>
    <property type="project" value="UniProtKB-UniRule"/>
</dbReference>
<dbReference type="InterPro" id="IPR015500">
    <property type="entry name" value="Peptidase_S8_subtilisin-rel"/>
</dbReference>
<dbReference type="InterPro" id="IPR013211">
    <property type="entry name" value="LVIVD"/>
</dbReference>
<dbReference type="Pfam" id="PF00082">
    <property type="entry name" value="Peptidase_S8"/>
    <property type="match status" value="1"/>
</dbReference>
<dbReference type="InterPro" id="IPR026444">
    <property type="entry name" value="Secre_tail"/>
</dbReference>
<dbReference type="InterPro" id="IPR000209">
    <property type="entry name" value="Peptidase_S8/S53_dom"/>
</dbReference>
<keyword evidence="4 6" id="KW-0720">Serine protease</keyword>
<dbReference type="PANTHER" id="PTHR43806:SF11">
    <property type="entry name" value="CEREVISIN-RELATED"/>
    <property type="match status" value="1"/>
</dbReference>
<gene>
    <name evidence="9" type="ORF">ENI34_03385</name>
</gene>
<dbReference type="Gene3D" id="3.40.50.200">
    <property type="entry name" value="Peptidase S8/S53 domain"/>
    <property type="match status" value="1"/>
</dbReference>
<dbReference type="EMBL" id="DRIG01000036">
    <property type="protein sequence ID" value="HEC78169.1"/>
    <property type="molecule type" value="Genomic_DNA"/>
</dbReference>
<evidence type="ECO:0000256" key="4">
    <source>
        <dbReference type="ARBA" id="ARBA00022825"/>
    </source>
</evidence>
<dbReference type="GO" id="GO:0006508">
    <property type="term" value="P:proteolysis"/>
    <property type="evidence" value="ECO:0007669"/>
    <property type="project" value="UniProtKB-KW"/>
</dbReference>
<name>A0A9C9ELN7_UNCW3</name>
<proteinExistence type="inferred from homology"/>
<dbReference type="SUPFAM" id="SSF52743">
    <property type="entry name" value="Subtilisin-like"/>
    <property type="match status" value="1"/>
</dbReference>
<evidence type="ECO:0000256" key="2">
    <source>
        <dbReference type="ARBA" id="ARBA00022670"/>
    </source>
</evidence>
<dbReference type="Pfam" id="PF18962">
    <property type="entry name" value="Por_Secre_tail"/>
    <property type="match status" value="1"/>
</dbReference>
<organism evidence="9 10">
    <name type="scientific">candidate division WOR-3 bacterium</name>
    <dbReference type="NCBI Taxonomy" id="2052148"/>
    <lineage>
        <taxon>Bacteria</taxon>
        <taxon>Bacteria division WOR-3</taxon>
    </lineage>
</organism>
<evidence type="ECO:0000313" key="9">
    <source>
        <dbReference type="EMBL" id="HEC78169.1"/>
    </source>
</evidence>
<dbReference type="SUPFAM" id="SSF63825">
    <property type="entry name" value="YWTD domain"/>
    <property type="match status" value="1"/>
</dbReference>
<dbReference type="NCBIfam" id="TIGR04183">
    <property type="entry name" value="Por_Secre_tail"/>
    <property type="match status" value="1"/>
</dbReference>
<evidence type="ECO:0000256" key="1">
    <source>
        <dbReference type="ARBA" id="ARBA00011073"/>
    </source>
</evidence>
<evidence type="ECO:0000256" key="5">
    <source>
        <dbReference type="PIRSR" id="PIRSR615500-1"/>
    </source>
</evidence>
<evidence type="ECO:0000313" key="10">
    <source>
        <dbReference type="Proteomes" id="UP000885826"/>
    </source>
</evidence>
<feature type="domain" description="Peptidase S8/S53" evidence="7">
    <location>
        <begin position="852"/>
        <end position="1149"/>
    </location>
</feature>
<keyword evidence="2 6" id="KW-0645">Protease</keyword>
<comment type="similarity">
    <text evidence="1 6">Belongs to the peptidase S8 family.</text>
</comment>
<evidence type="ECO:0000256" key="6">
    <source>
        <dbReference type="PROSITE-ProRule" id="PRU01240"/>
    </source>
</evidence>
<dbReference type="Proteomes" id="UP000885826">
    <property type="component" value="Unassembled WGS sequence"/>
</dbReference>
<dbReference type="InterPro" id="IPR015943">
    <property type="entry name" value="WD40/YVTN_repeat-like_dom_sf"/>
</dbReference>
<feature type="domain" description="Secretion system C-terminal sorting" evidence="8">
    <location>
        <begin position="1276"/>
        <end position="1355"/>
    </location>
</feature>
<evidence type="ECO:0000256" key="3">
    <source>
        <dbReference type="ARBA" id="ARBA00022801"/>
    </source>
</evidence>
<comment type="caution">
    <text evidence="9">The sequence shown here is derived from an EMBL/GenBank/DDBJ whole genome shotgun (WGS) entry which is preliminary data.</text>
</comment>
<dbReference type="Gene3D" id="2.60.40.4070">
    <property type="match status" value="1"/>
</dbReference>
<feature type="active site" description="Charge relay system" evidence="5 6">
    <location>
        <position position="902"/>
    </location>
</feature>